<feature type="compositionally biased region" description="Polar residues" evidence="1">
    <location>
        <begin position="104"/>
        <end position="116"/>
    </location>
</feature>
<feature type="compositionally biased region" description="Polar residues" evidence="1">
    <location>
        <begin position="77"/>
        <end position="95"/>
    </location>
</feature>
<reference evidence="2" key="1">
    <citation type="submission" date="2019-03" db="EMBL/GenBank/DDBJ databases">
        <title>WGS assembly of Setaria viridis.</title>
        <authorList>
            <person name="Huang P."/>
            <person name="Jenkins J."/>
            <person name="Grimwood J."/>
            <person name="Barry K."/>
            <person name="Healey A."/>
            <person name="Mamidi S."/>
            <person name="Sreedasyam A."/>
            <person name="Shu S."/>
            <person name="Feldman M."/>
            <person name="Wu J."/>
            <person name="Yu Y."/>
            <person name="Chen C."/>
            <person name="Johnson J."/>
            <person name="Rokhsar D."/>
            <person name="Baxter I."/>
            <person name="Schmutz J."/>
            <person name="Brutnell T."/>
            <person name="Kellogg E."/>
        </authorList>
    </citation>
    <scope>NUCLEOTIDE SEQUENCE [LARGE SCALE GENOMIC DNA]</scope>
</reference>
<protein>
    <submittedName>
        <fullName evidence="2">Uncharacterized protein</fullName>
    </submittedName>
</protein>
<gene>
    <name evidence="2" type="ORF">SEVIR_2G205350v2</name>
</gene>
<accession>A0A4U6VT05</accession>
<name>A0A4U6VT05_SETVI</name>
<feature type="region of interest" description="Disordered" evidence="1">
    <location>
        <begin position="137"/>
        <end position="159"/>
    </location>
</feature>
<dbReference type="Proteomes" id="UP000298652">
    <property type="component" value="Chromosome 2"/>
</dbReference>
<organism evidence="2 3">
    <name type="scientific">Setaria viridis</name>
    <name type="common">Green bristlegrass</name>
    <name type="synonym">Setaria italica subsp. viridis</name>
    <dbReference type="NCBI Taxonomy" id="4556"/>
    <lineage>
        <taxon>Eukaryota</taxon>
        <taxon>Viridiplantae</taxon>
        <taxon>Streptophyta</taxon>
        <taxon>Embryophyta</taxon>
        <taxon>Tracheophyta</taxon>
        <taxon>Spermatophyta</taxon>
        <taxon>Magnoliopsida</taxon>
        <taxon>Liliopsida</taxon>
        <taxon>Poales</taxon>
        <taxon>Poaceae</taxon>
        <taxon>PACMAD clade</taxon>
        <taxon>Panicoideae</taxon>
        <taxon>Panicodae</taxon>
        <taxon>Paniceae</taxon>
        <taxon>Cenchrinae</taxon>
        <taxon>Setaria</taxon>
    </lineage>
</organism>
<evidence type="ECO:0000256" key="1">
    <source>
        <dbReference type="SAM" id="MobiDB-lite"/>
    </source>
</evidence>
<keyword evidence="3" id="KW-1185">Reference proteome</keyword>
<proteinExistence type="predicted"/>
<evidence type="ECO:0000313" key="2">
    <source>
        <dbReference type="EMBL" id="TKW33021.1"/>
    </source>
</evidence>
<feature type="compositionally biased region" description="Basic and acidic residues" evidence="1">
    <location>
        <begin position="16"/>
        <end position="26"/>
    </location>
</feature>
<feature type="compositionally biased region" description="Basic and acidic residues" evidence="1">
    <location>
        <begin position="49"/>
        <end position="63"/>
    </location>
</feature>
<feature type="region of interest" description="Disordered" evidence="1">
    <location>
        <begin position="1"/>
        <end position="116"/>
    </location>
</feature>
<feature type="compositionally biased region" description="Basic and acidic residues" evidence="1">
    <location>
        <begin position="150"/>
        <end position="159"/>
    </location>
</feature>
<evidence type="ECO:0000313" key="3">
    <source>
        <dbReference type="Proteomes" id="UP000298652"/>
    </source>
</evidence>
<sequence>MPGQGGKGSTHRSPAGRRETKSRQGIESEGGGNNQRPKGRRPLPFLRKQKPESFRPEINRGDRAATSQVLQLGRPLSRQTARGQENPACSPTTTARFLDDQHLPSPSLSSSIAHTTRQARLGRNRFDLAERREARQIPFEGGRFSSEGGRIADRERTMGGREAILGSRAGELALEDRKSCAPGGRDLLK</sequence>
<dbReference type="Gramene" id="TKW33021">
    <property type="protein sequence ID" value="TKW33021"/>
    <property type="gene ID" value="SEVIR_2G205350v2"/>
</dbReference>
<dbReference type="EMBL" id="CM016553">
    <property type="protein sequence ID" value="TKW33021.1"/>
    <property type="molecule type" value="Genomic_DNA"/>
</dbReference>
<dbReference type="AlphaFoldDB" id="A0A4U6VT05"/>